<organism evidence="1 2">
    <name type="scientific">Sinisalibacter lacisalsi</name>
    <dbReference type="NCBI Taxonomy" id="1526570"/>
    <lineage>
        <taxon>Bacteria</taxon>
        <taxon>Pseudomonadati</taxon>
        <taxon>Pseudomonadota</taxon>
        <taxon>Alphaproteobacteria</taxon>
        <taxon>Rhodobacterales</taxon>
        <taxon>Roseobacteraceae</taxon>
        <taxon>Sinisalibacter</taxon>
    </lineage>
</organism>
<dbReference type="EMBL" id="BMGI01000004">
    <property type="protein sequence ID" value="GGD42145.1"/>
    <property type="molecule type" value="Genomic_DNA"/>
</dbReference>
<accession>A0ABQ1QUH2</accession>
<evidence type="ECO:0000313" key="2">
    <source>
        <dbReference type="Proteomes" id="UP000617355"/>
    </source>
</evidence>
<sequence>MRHSKKAKPPEIVELEHGRYMIKAGFLQNTIVARAFPKPPSKFRHLVAEASGKTTADAIERLIEKLEALRSERRVLRRADPALEPGVPTTEEYADALRSLSPGPKLLGVLHDHALSRRRGMQLADLAKAGDYSSVQDLLNAYEKLGADILKMIEPDEVLKSGLPVVMHLPEHDGLPSTDLAALQPELQDAILHLLGAERRTG</sequence>
<dbReference type="RefSeq" id="WP_188528705.1">
    <property type="nucleotide sequence ID" value="NZ_BMGI01000004.1"/>
</dbReference>
<dbReference type="Proteomes" id="UP000617355">
    <property type="component" value="Unassembled WGS sequence"/>
</dbReference>
<comment type="caution">
    <text evidence="1">The sequence shown here is derived from an EMBL/GenBank/DDBJ whole genome shotgun (WGS) entry which is preliminary data.</text>
</comment>
<evidence type="ECO:0000313" key="1">
    <source>
        <dbReference type="EMBL" id="GGD42145.1"/>
    </source>
</evidence>
<reference evidence="2" key="1">
    <citation type="journal article" date="2019" name="Int. J. Syst. Evol. Microbiol.">
        <title>The Global Catalogue of Microorganisms (GCM) 10K type strain sequencing project: providing services to taxonomists for standard genome sequencing and annotation.</title>
        <authorList>
            <consortium name="The Broad Institute Genomics Platform"/>
            <consortium name="The Broad Institute Genome Sequencing Center for Infectious Disease"/>
            <person name="Wu L."/>
            <person name="Ma J."/>
        </authorList>
    </citation>
    <scope>NUCLEOTIDE SEQUENCE [LARGE SCALE GENOMIC DNA]</scope>
    <source>
        <strain evidence="2">CGMCC 1.12922</strain>
    </source>
</reference>
<proteinExistence type="predicted"/>
<gene>
    <name evidence="1" type="ORF">GCM10011358_27540</name>
</gene>
<protein>
    <submittedName>
        <fullName evidence="1">Uncharacterized protein</fullName>
    </submittedName>
</protein>
<name>A0ABQ1QUH2_9RHOB</name>
<keyword evidence="2" id="KW-1185">Reference proteome</keyword>